<reference evidence="2" key="5">
    <citation type="submission" date="2018-04" db="UniProtKB">
        <authorList>
            <consortium name="EnsemblFungi"/>
        </authorList>
    </citation>
    <scope>IDENTIFICATION</scope>
    <source>
        <strain evidence="2">R3-111a-1</strain>
    </source>
</reference>
<organism evidence="1">
    <name type="scientific">Gaeumannomyces tritici (strain R3-111a-1)</name>
    <name type="common">Wheat and barley take-all root rot fungus</name>
    <name type="synonym">Gaeumannomyces graminis var. tritici</name>
    <dbReference type="NCBI Taxonomy" id="644352"/>
    <lineage>
        <taxon>Eukaryota</taxon>
        <taxon>Fungi</taxon>
        <taxon>Dikarya</taxon>
        <taxon>Ascomycota</taxon>
        <taxon>Pezizomycotina</taxon>
        <taxon>Sordariomycetes</taxon>
        <taxon>Sordariomycetidae</taxon>
        <taxon>Magnaporthales</taxon>
        <taxon>Magnaporthaceae</taxon>
        <taxon>Gaeumannomyces</taxon>
    </lineage>
</organism>
<reference evidence="3" key="1">
    <citation type="submission" date="2010-07" db="EMBL/GenBank/DDBJ databases">
        <title>The genome sequence of Gaeumannomyces graminis var. tritici strain R3-111a-1.</title>
        <authorList>
            <consortium name="The Broad Institute Genome Sequencing Platform"/>
            <person name="Ma L.-J."/>
            <person name="Dead R."/>
            <person name="Young S."/>
            <person name="Zeng Q."/>
            <person name="Koehrsen M."/>
            <person name="Alvarado L."/>
            <person name="Berlin A."/>
            <person name="Chapman S.B."/>
            <person name="Chen Z."/>
            <person name="Freedman E."/>
            <person name="Gellesch M."/>
            <person name="Goldberg J."/>
            <person name="Griggs A."/>
            <person name="Gujja S."/>
            <person name="Heilman E.R."/>
            <person name="Heiman D."/>
            <person name="Hepburn T."/>
            <person name="Howarth C."/>
            <person name="Jen D."/>
            <person name="Larson L."/>
            <person name="Mehta T."/>
            <person name="Neiman D."/>
            <person name="Pearson M."/>
            <person name="Roberts A."/>
            <person name="Saif S."/>
            <person name="Shea T."/>
            <person name="Shenoy N."/>
            <person name="Sisk P."/>
            <person name="Stolte C."/>
            <person name="Sykes S."/>
            <person name="Walk T."/>
            <person name="White J."/>
            <person name="Yandava C."/>
            <person name="Haas B."/>
            <person name="Nusbaum C."/>
            <person name="Birren B."/>
        </authorList>
    </citation>
    <scope>NUCLEOTIDE SEQUENCE [LARGE SCALE GENOMIC DNA]</scope>
    <source>
        <strain evidence="3">R3-111a-1</strain>
    </source>
</reference>
<keyword evidence="3" id="KW-1185">Reference proteome</keyword>
<dbReference type="GeneID" id="20346062"/>
<reference evidence="2" key="4">
    <citation type="journal article" date="2015" name="G3 (Bethesda)">
        <title>Genome sequences of three phytopathogenic species of the Magnaporthaceae family of fungi.</title>
        <authorList>
            <person name="Okagaki L.H."/>
            <person name="Nunes C.C."/>
            <person name="Sailsbery J."/>
            <person name="Clay B."/>
            <person name="Brown D."/>
            <person name="John T."/>
            <person name="Oh Y."/>
            <person name="Young N."/>
            <person name="Fitzgerald M."/>
            <person name="Haas B.J."/>
            <person name="Zeng Q."/>
            <person name="Young S."/>
            <person name="Adiconis X."/>
            <person name="Fan L."/>
            <person name="Levin J.Z."/>
            <person name="Mitchell T.K."/>
            <person name="Okubara P.A."/>
            <person name="Farman M.L."/>
            <person name="Kohn L.M."/>
            <person name="Birren B."/>
            <person name="Ma L.-J."/>
            <person name="Dean R.A."/>
        </authorList>
    </citation>
    <scope>NUCLEOTIDE SEQUENCE</scope>
    <source>
        <strain evidence="2">R3-111a-1</strain>
    </source>
</reference>
<sequence length="294" mass="32421">MDVSALYSAKRVGSAVQDRHGGDRRRTAAYIWLAAHHTTPPCRGWGKIIETSFLSRSVVAQALPVYHCRRHPEHSPTSSPYKKRPPLVYTVHGAGPGLGRRRCDSSVSWRAGGWPISRAEGRGAKQIPAKSKQSKGALGPGGLACCFGPLIHNADQSPLIAPHFKWETLPFCRPLHRESLGGPVKAAWGEVKRVRDWNGIGTEDTLIHQESSPPQPNINTLVVAQADCHIAPHSVCSWDRQILTLRDKYLMPPRINLCYRQDRSLTTHPDCVALDLSRVGKSPAEQVDRQSAPK</sequence>
<dbReference type="VEuPathDB" id="FungiDB:GGTG_05604"/>
<dbReference type="AlphaFoldDB" id="J3NWE0"/>
<protein>
    <submittedName>
        <fullName evidence="1 2">Uncharacterized protein</fullName>
    </submittedName>
</protein>
<name>J3NWE0_GAET3</name>
<proteinExistence type="predicted"/>
<dbReference type="Proteomes" id="UP000006039">
    <property type="component" value="Unassembled WGS sequence"/>
</dbReference>
<dbReference type="HOGENOM" id="CLU_946798_0_0_1"/>
<evidence type="ECO:0000313" key="1">
    <source>
        <dbReference type="EMBL" id="EJT75672.1"/>
    </source>
</evidence>
<dbReference type="EMBL" id="GL385397">
    <property type="protein sequence ID" value="EJT75672.1"/>
    <property type="molecule type" value="Genomic_DNA"/>
</dbReference>
<dbReference type="EnsemblFungi" id="EJT75672">
    <property type="protein sequence ID" value="EJT75672"/>
    <property type="gene ID" value="GGTG_05604"/>
</dbReference>
<evidence type="ECO:0000313" key="3">
    <source>
        <dbReference type="Proteomes" id="UP000006039"/>
    </source>
</evidence>
<gene>
    <name evidence="2" type="primary">20346062</name>
    <name evidence="1" type="ORF">GGTG_05604</name>
</gene>
<reference evidence="1" key="2">
    <citation type="submission" date="2010-07" db="EMBL/GenBank/DDBJ databases">
        <authorList>
            <consortium name="The Broad Institute Genome Sequencing Platform"/>
            <consortium name="Broad Institute Genome Sequencing Center for Infectious Disease"/>
            <person name="Ma L.-J."/>
            <person name="Dead R."/>
            <person name="Young S."/>
            <person name="Zeng Q."/>
            <person name="Koehrsen M."/>
            <person name="Alvarado L."/>
            <person name="Berlin A."/>
            <person name="Chapman S.B."/>
            <person name="Chen Z."/>
            <person name="Freedman E."/>
            <person name="Gellesch M."/>
            <person name="Goldberg J."/>
            <person name="Griggs A."/>
            <person name="Gujja S."/>
            <person name="Heilman E.R."/>
            <person name="Heiman D."/>
            <person name="Hepburn T."/>
            <person name="Howarth C."/>
            <person name="Jen D."/>
            <person name="Larson L."/>
            <person name="Mehta T."/>
            <person name="Neiman D."/>
            <person name="Pearson M."/>
            <person name="Roberts A."/>
            <person name="Saif S."/>
            <person name="Shea T."/>
            <person name="Shenoy N."/>
            <person name="Sisk P."/>
            <person name="Stolte C."/>
            <person name="Sykes S."/>
            <person name="Walk T."/>
            <person name="White J."/>
            <person name="Yandava C."/>
            <person name="Haas B."/>
            <person name="Nusbaum C."/>
            <person name="Birren B."/>
        </authorList>
    </citation>
    <scope>NUCLEOTIDE SEQUENCE</scope>
    <source>
        <strain evidence="1">R3-111a-1</strain>
    </source>
</reference>
<reference evidence="1" key="3">
    <citation type="submission" date="2010-09" db="EMBL/GenBank/DDBJ databases">
        <title>Annotation of Gaeumannomyces graminis var. tritici R3-111a-1.</title>
        <authorList>
            <consortium name="The Broad Institute Genome Sequencing Platform"/>
            <person name="Ma L.-J."/>
            <person name="Dead R."/>
            <person name="Young S.K."/>
            <person name="Zeng Q."/>
            <person name="Gargeya S."/>
            <person name="Fitzgerald M."/>
            <person name="Haas B."/>
            <person name="Abouelleil A."/>
            <person name="Alvarado L."/>
            <person name="Arachchi H.M."/>
            <person name="Berlin A."/>
            <person name="Brown A."/>
            <person name="Chapman S.B."/>
            <person name="Chen Z."/>
            <person name="Dunbar C."/>
            <person name="Freedman E."/>
            <person name="Gearin G."/>
            <person name="Gellesch M."/>
            <person name="Goldberg J."/>
            <person name="Griggs A."/>
            <person name="Gujja S."/>
            <person name="Heiman D."/>
            <person name="Howarth C."/>
            <person name="Larson L."/>
            <person name="Lui A."/>
            <person name="MacDonald P.J.P."/>
            <person name="Mehta T."/>
            <person name="Montmayeur A."/>
            <person name="Murphy C."/>
            <person name="Neiman D."/>
            <person name="Pearson M."/>
            <person name="Priest M."/>
            <person name="Roberts A."/>
            <person name="Saif S."/>
            <person name="Shea T."/>
            <person name="Shenoy N."/>
            <person name="Sisk P."/>
            <person name="Stolte C."/>
            <person name="Sykes S."/>
            <person name="Yandava C."/>
            <person name="Wortman J."/>
            <person name="Nusbaum C."/>
            <person name="Birren B."/>
        </authorList>
    </citation>
    <scope>NUCLEOTIDE SEQUENCE</scope>
    <source>
        <strain evidence="1">R3-111a-1</strain>
    </source>
</reference>
<evidence type="ECO:0000313" key="2">
    <source>
        <dbReference type="EnsemblFungi" id="EJT75672"/>
    </source>
</evidence>
<dbReference type="RefSeq" id="XP_009221672.1">
    <property type="nucleotide sequence ID" value="XM_009223408.1"/>
</dbReference>
<accession>J3NWE0</accession>